<proteinExistence type="inferred from homology"/>
<dbReference type="Proteomes" id="UP001556367">
    <property type="component" value="Unassembled WGS sequence"/>
</dbReference>
<evidence type="ECO:0000313" key="3">
    <source>
        <dbReference type="EMBL" id="KAL0958002.1"/>
    </source>
</evidence>
<comment type="caution">
    <text evidence="3">The sequence shown here is derived from an EMBL/GenBank/DDBJ whole genome shotgun (WGS) entry which is preliminary data.</text>
</comment>
<dbReference type="InterPro" id="IPR002347">
    <property type="entry name" value="SDR_fam"/>
</dbReference>
<dbReference type="EMBL" id="JASNQZ010000004">
    <property type="protein sequence ID" value="KAL0958002.1"/>
    <property type="molecule type" value="Genomic_DNA"/>
</dbReference>
<evidence type="ECO:0000256" key="1">
    <source>
        <dbReference type="ARBA" id="ARBA00006484"/>
    </source>
</evidence>
<sequence length="273" mass="28798">MSSAKVPTPNLAPDSRRVALITGSARGIGHSIALRLVQDGLCVVINDIPAKEELLNEVVEHLNGLNPDTEERVAIAVPGDVSLEADVERMVSEAVRVFGRLDVMVANAGFGGPTTPIMDADVNAWESLFAVNIRGVLLSYKHAAKQMVKQGFGGRIIGAGSMASFKGTPRMGAYCAAKAAVRSMTQTLAQELSEHNITVNAYAPGVIETELTKTDKDEALGGPCGLVKKIFDVPNAKVGQPDVVASLVSYLVKPEAFFITGQTISVDGGIHFS</sequence>
<dbReference type="PRINTS" id="PR00081">
    <property type="entry name" value="GDHRDH"/>
</dbReference>
<accession>A0ABR3JQE5</accession>
<gene>
    <name evidence="3" type="ORF">HGRIS_000177</name>
</gene>
<dbReference type="SUPFAM" id="SSF51735">
    <property type="entry name" value="NAD(P)-binding Rossmann-fold domains"/>
    <property type="match status" value="1"/>
</dbReference>
<evidence type="ECO:0000313" key="4">
    <source>
        <dbReference type="Proteomes" id="UP001556367"/>
    </source>
</evidence>
<dbReference type="PANTHER" id="PTHR42760">
    <property type="entry name" value="SHORT-CHAIN DEHYDROGENASES/REDUCTASES FAMILY MEMBER"/>
    <property type="match status" value="1"/>
</dbReference>
<comment type="similarity">
    <text evidence="1">Belongs to the short-chain dehydrogenases/reductases (SDR) family.</text>
</comment>
<evidence type="ECO:0000256" key="2">
    <source>
        <dbReference type="ARBA" id="ARBA00022857"/>
    </source>
</evidence>
<dbReference type="PANTHER" id="PTHR42760:SF121">
    <property type="entry name" value="3-OXOACYL-(ACYL-CARRIER-PROTEIN) REDUCTASE"/>
    <property type="match status" value="1"/>
</dbReference>
<dbReference type="Gene3D" id="3.40.50.720">
    <property type="entry name" value="NAD(P)-binding Rossmann-like Domain"/>
    <property type="match status" value="1"/>
</dbReference>
<keyword evidence="2" id="KW-0521">NADP</keyword>
<dbReference type="PROSITE" id="PS00061">
    <property type="entry name" value="ADH_SHORT"/>
    <property type="match status" value="1"/>
</dbReference>
<keyword evidence="4" id="KW-1185">Reference proteome</keyword>
<dbReference type="PRINTS" id="PR00080">
    <property type="entry name" value="SDRFAMILY"/>
</dbReference>
<organism evidence="3 4">
    <name type="scientific">Hohenbuehelia grisea</name>
    <dbReference type="NCBI Taxonomy" id="104357"/>
    <lineage>
        <taxon>Eukaryota</taxon>
        <taxon>Fungi</taxon>
        <taxon>Dikarya</taxon>
        <taxon>Basidiomycota</taxon>
        <taxon>Agaricomycotina</taxon>
        <taxon>Agaricomycetes</taxon>
        <taxon>Agaricomycetidae</taxon>
        <taxon>Agaricales</taxon>
        <taxon>Pleurotineae</taxon>
        <taxon>Pleurotaceae</taxon>
        <taxon>Hohenbuehelia</taxon>
    </lineage>
</organism>
<reference evidence="4" key="1">
    <citation type="submission" date="2024-06" db="EMBL/GenBank/DDBJ databases">
        <title>Multi-omics analyses provide insights into the biosynthesis of the anticancer antibiotic pleurotin in Hohenbuehelia grisea.</title>
        <authorList>
            <person name="Weaver J.A."/>
            <person name="Alberti F."/>
        </authorList>
    </citation>
    <scope>NUCLEOTIDE SEQUENCE [LARGE SCALE GENOMIC DNA]</scope>
    <source>
        <strain evidence="4">T-177</strain>
    </source>
</reference>
<evidence type="ECO:0008006" key="5">
    <source>
        <dbReference type="Google" id="ProtNLM"/>
    </source>
</evidence>
<dbReference type="Pfam" id="PF13561">
    <property type="entry name" value="adh_short_C2"/>
    <property type="match status" value="1"/>
</dbReference>
<protein>
    <recommendedName>
        <fullName evidence="5">NAD(P)-binding protein</fullName>
    </recommendedName>
</protein>
<dbReference type="InterPro" id="IPR036291">
    <property type="entry name" value="NAD(P)-bd_dom_sf"/>
</dbReference>
<name>A0ABR3JQE5_9AGAR</name>
<dbReference type="InterPro" id="IPR020904">
    <property type="entry name" value="Sc_DH/Rdtase_CS"/>
</dbReference>